<dbReference type="PaxDb" id="1198114-AciX9_2203"/>
<proteinExistence type="predicted"/>
<evidence type="ECO:0000313" key="1">
    <source>
        <dbReference type="EMBL" id="ADW69247.1"/>
    </source>
</evidence>
<dbReference type="RefSeq" id="WP_013580563.1">
    <property type="nucleotide sequence ID" value="NC_015064.1"/>
</dbReference>
<dbReference type="OrthoDB" id="115460at2"/>
<organism evidence="2">
    <name type="scientific">Granulicella tundricola (strain ATCC BAA-1859 / DSM 23138 / MP5ACTX9)</name>
    <dbReference type="NCBI Taxonomy" id="1198114"/>
    <lineage>
        <taxon>Bacteria</taxon>
        <taxon>Pseudomonadati</taxon>
        <taxon>Acidobacteriota</taxon>
        <taxon>Terriglobia</taxon>
        <taxon>Terriglobales</taxon>
        <taxon>Acidobacteriaceae</taxon>
        <taxon>Granulicella</taxon>
    </lineage>
</organism>
<evidence type="ECO:0000313" key="2">
    <source>
        <dbReference type="Proteomes" id="UP000000343"/>
    </source>
</evidence>
<sequence length="336" mass="36868">MNVCLGLLGRKALGMFVLALLVGGRMVWAQDAPSASQAPQSHMEAPPVQQTGAPIVRIEPESSYDKTIFLKTFPVADLAFLKQYDGAPAKDLIHDKQFKKVLKDVLPGCMFHYGKDMPLDEAVDMVMKDSRVPVRIRDGRYVVVSGLGGPYLSGRGFVWIDMQDGVALGGFYFHPTNGEPTPTLAIYSKQIKEDQVAMSELPPVFGQDMAEWQNESRVPTVTTQYFLTGKNKRVLLEHDEDYCSPADGMVAPAGDCEELNADAADADEQAAYYLDQVHYATNATAWMIGADQVAWIGVRERTCGGVVDPLGCRIRVTREHTHVIIGRGPVGHGGRR</sequence>
<dbReference type="KEGG" id="acm:AciX9_2203"/>
<dbReference type="HOGENOM" id="CLU_825771_0_0_0"/>
<dbReference type="Proteomes" id="UP000000343">
    <property type="component" value="Chromosome"/>
</dbReference>
<accession>E8X2M3</accession>
<dbReference type="EMBL" id="CP002480">
    <property type="protein sequence ID" value="ADW69247.1"/>
    <property type="molecule type" value="Genomic_DNA"/>
</dbReference>
<dbReference type="AlphaFoldDB" id="E8X2M3"/>
<dbReference type="eggNOG" id="COG3755">
    <property type="taxonomic scope" value="Bacteria"/>
</dbReference>
<protein>
    <submittedName>
        <fullName evidence="1">Uncharacterized protein</fullName>
    </submittedName>
</protein>
<reference evidence="2" key="1">
    <citation type="submission" date="2011-01" db="EMBL/GenBank/DDBJ databases">
        <title>Complete sequence of chromosome of Acidobacterium sp. MP5ACTX9.</title>
        <authorList>
            <consortium name="US DOE Joint Genome Institute"/>
            <person name="Lucas S."/>
            <person name="Copeland A."/>
            <person name="Lapidus A."/>
            <person name="Cheng J.-F."/>
            <person name="Goodwin L."/>
            <person name="Pitluck S."/>
            <person name="Teshima H."/>
            <person name="Detter J.C."/>
            <person name="Han C."/>
            <person name="Tapia R."/>
            <person name="Land M."/>
            <person name="Hauser L."/>
            <person name="Kyrpides N."/>
            <person name="Ivanova N."/>
            <person name="Ovchinnikova G."/>
            <person name="Pagani I."/>
            <person name="Rawat S.R."/>
            <person name="Mannisto M."/>
            <person name="Haggblom M.M."/>
            <person name="Woyke T."/>
        </authorList>
    </citation>
    <scope>NUCLEOTIDE SEQUENCE [LARGE SCALE GENOMIC DNA]</scope>
    <source>
        <strain evidence="2">MP5ACTX9</strain>
    </source>
</reference>
<gene>
    <name evidence="1" type="ordered locus">AciX9_2203</name>
</gene>
<name>E8X2M3_GRATM</name>
<dbReference type="STRING" id="1198114.AciX9_2203"/>
<keyword evidence="2" id="KW-1185">Reference proteome</keyword>